<evidence type="ECO:0000256" key="2">
    <source>
        <dbReference type="ARBA" id="ARBA00004941"/>
    </source>
</evidence>
<dbReference type="InterPro" id="IPR024083">
    <property type="entry name" value="Fumarase/histidase_N"/>
</dbReference>
<dbReference type="EMBL" id="AP027142">
    <property type="protein sequence ID" value="BDV35021.1"/>
    <property type="molecule type" value="Genomic_DNA"/>
</dbReference>
<comment type="pathway">
    <text evidence="2">Amino-acid biosynthesis; L-arginine biosynthesis; L-arginine from L-ornithine and carbamoyl phosphate: step 3/3.</text>
</comment>
<evidence type="ECO:0000313" key="9">
    <source>
        <dbReference type="Proteomes" id="UP001317629"/>
    </source>
</evidence>
<name>A0ABM8EAU2_9HYPH</name>
<dbReference type="SUPFAM" id="SSF48557">
    <property type="entry name" value="L-aspartase-like"/>
    <property type="match status" value="1"/>
</dbReference>
<dbReference type="Gene3D" id="1.10.40.30">
    <property type="entry name" value="Fumarase/aspartase (C-terminal domain)"/>
    <property type="match status" value="1"/>
</dbReference>
<feature type="domain" description="Argininosuccinate lyase C-terminal" evidence="7">
    <location>
        <begin position="371"/>
        <end position="445"/>
    </location>
</feature>
<sequence length="503" mass="53825">MSDDPRAGALEIGERLSQSPSARLVALAFSEELDGQMGLAEMVGWVDLAHTLCLADAGVIPQAPARELIGALLDLQRAGAFEPRPEFGDLYTNREAWLTRKTAAAGWLGVARARREALTTAYHLKVCGAICDLCDALGVAIEALSAVSLRHKDSVMPDYTYLQAAQPTTFGHYVQSFAWPLLRDSDRSIELYARMNQCPAGIGSANGSVITQDRRAIARRLGFTAPVRHARDAMWMHDLAIEACAIAVSVCVNLSRLAEDLMIFASAEFGFVRLADRHSRASKIMPQKRNPFALAFARATANRLLGVQAGVAAAGRTPSGQMDNRLYAYGAIPEALRAAGEAALLVAECVDDLEFNQKRALQALEDRAVCAADLAERLTAEAKIDYRRAHGAVGRLVANLEAQGRTLADATPEDLGAALRSAGAGEEVINTADILACALDVTGCVGARKDVGCASPKEVAAMAEELSRAARERRGQIAQRRADRKAAIDALFAEARSFAGDAR</sequence>
<dbReference type="InterPro" id="IPR008948">
    <property type="entry name" value="L-Aspartase-like"/>
</dbReference>
<organism evidence="8 9">
    <name type="scientific">Methylocystis iwaonis</name>
    <dbReference type="NCBI Taxonomy" id="2885079"/>
    <lineage>
        <taxon>Bacteria</taxon>
        <taxon>Pseudomonadati</taxon>
        <taxon>Pseudomonadota</taxon>
        <taxon>Alphaproteobacteria</taxon>
        <taxon>Hyphomicrobiales</taxon>
        <taxon>Methylocystaceae</taxon>
        <taxon>Methylocystis</taxon>
    </lineage>
</organism>
<evidence type="ECO:0000256" key="4">
    <source>
        <dbReference type="ARBA" id="ARBA00022571"/>
    </source>
</evidence>
<dbReference type="Gene3D" id="1.20.200.10">
    <property type="entry name" value="Fumarase/aspartase (Central domain)"/>
    <property type="match status" value="1"/>
</dbReference>
<dbReference type="Pfam" id="PF14698">
    <property type="entry name" value="ASL_C2"/>
    <property type="match status" value="1"/>
</dbReference>
<keyword evidence="4" id="KW-0055">Arginine biosynthesis</keyword>
<keyword evidence="5 8" id="KW-0456">Lyase</keyword>
<protein>
    <recommendedName>
        <fullName evidence="3">argininosuccinate lyase</fullName>
        <ecNumber evidence="3">4.3.2.1</ecNumber>
    </recommendedName>
</protein>
<evidence type="ECO:0000256" key="5">
    <source>
        <dbReference type="ARBA" id="ARBA00023239"/>
    </source>
</evidence>
<reference evidence="8 9" key="1">
    <citation type="journal article" date="2023" name="Int. J. Syst. Evol. Microbiol.">
        <title>Methylocystis iwaonis sp. nov., a type II methane-oxidizing bacterium from surface soil of a rice paddy field in Japan, and emended description of the genus Methylocystis (ex Whittenbury et al. 1970) Bowman et al. 1993.</title>
        <authorList>
            <person name="Kaise H."/>
            <person name="Sawadogo J.B."/>
            <person name="Alam M.S."/>
            <person name="Ueno C."/>
            <person name="Dianou D."/>
            <person name="Shinjo R."/>
            <person name="Asakawa S."/>
        </authorList>
    </citation>
    <scope>NUCLEOTIDE SEQUENCE [LARGE SCALE GENOMIC DNA]</scope>
    <source>
        <strain evidence="8 9">SS37A-Re</strain>
    </source>
</reference>
<dbReference type="Pfam" id="PF00206">
    <property type="entry name" value="Lyase_1"/>
    <property type="match status" value="1"/>
</dbReference>
<dbReference type="PRINTS" id="PR00145">
    <property type="entry name" value="ARGSUCLYASE"/>
</dbReference>
<dbReference type="Gene3D" id="1.10.275.10">
    <property type="entry name" value="Fumarase/aspartase (N-terminal domain)"/>
    <property type="match status" value="1"/>
</dbReference>
<dbReference type="Proteomes" id="UP001317629">
    <property type="component" value="Chromosome"/>
</dbReference>
<keyword evidence="9" id="KW-1185">Reference proteome</keyword>
<dbReference type="InterPro" id="IPR009049">
    <property type="entry name" value="Argininosuccinate_lyase"/>
</dbReference>
<evidence type="ECO:0000313" key="8">
    <source>
        <dbReference type="EMBL" id="BDV35021.1"/>
    </source>
</evidence>
<evidence type="ECO:0000259" key="6">
    <source>
        <dbReference type="Pfam" id="PF00206"/>
    </source>
</evidence>
<dbReference type="GO" id="GO:0016829">
    <property type="term" value="F:lyase activity"/>
    <property type="evidence" value="ECO:0007669"/>
    <property type="project" value="UniProtKB-KW"/>
</dbReference>
<evidence type="ECO:0000256" key="3">
    <source>
        <dbReference type="ARBA" id="ARBA00012338"/>
    </source>
</evidence>
<gene>
    <name evidence="8" type="primary">argH_2</name>
    <name evidence="8" type="ORF">SS37A_25500</name>
</gene>
<proteinExistence type="predicted"/>
<dbReference type="InterPro" id="IPR029419">
    <property type="entry name" value="Arg_succ_lyase_C"/>
</dbReference>
<dbReference type="PRINTS" id="PR00149">
    <property type="entry name" value="FUMRATELYASE"/>
</dbReference>
<keyword evidence="4" id="KW-0028">Amino-acid biosynthesis</keyword>
<evidence type="ECO:0000259" key="7">
    <source>
        <dbReference type="Pfam" id="PF14698"/>
    </source>
</evidence>
<dbReference type="InterPro" id="IPR022761">
    <property type="entry name" value="Fumarate_lyase_N"/>
</dbReference>
<dbReference type="PANTHER" id="PTHR43814">
    <property type="entry name" value="ARGININOSUCCINATE LYASE"/>
    <property type="match status" value="1"/>
</dbReference>
<dbReference type="EC" id="4.3.2.1" evidence="3"/>
<accession>A0ABM8EAU2</accession>
<dbReference type="InterPro" id="IPR000362">
    <property type="entry name" value="Fumarate_lyase_fam"/>
</dbReference>
<dbReference type="RefSeq" id="WP_281928336.1">
    <property type="nucleotide sequence ID" value="NZ_AP027142.1"/>
</dbReference>
<feature type="domain" description="Fumarate lyase N-terminal" evidence="6">
    <location>
        <begin position="100"/>
        <end position="306"/>
    </location>
</feature>
<dbReference type="PANTHER" id="PTHR43814:SF1">
    <property type="entry name" value="ARGININOSUCCINATE LYASE"/>
    <property type="match status" value="1"/>
</dbReference>
<evidence type="ECO:0000256" key="1">
    <source>
        <dbReference type="ARBA" id="ARBA00000985"/>
    </source>
</evidence>
<comment type="catalytic activity">
    <reaction evidence="1">
        <text>2-(N(omega)-L-arginino)succinate = fumarate + L-arginine</text>
        <dbReference type="Rhea" id="RHEA:24020"/>
        <dbReference type="ChEBI" id="CHEBI:29806"/>
        <dbReference type="ChEBI" id="CHEBI:32682"/>
        <dbReference type="ChEBI" id="CHEBI:57472"/>
        <dbReference type="EC" id="4.3.2.1"/>
    </reaction>
</comment>